<keyword evidence="2" id="KW-0560">Oxidoreductase</keyword>
<dbReference type="FunFam" id="3.20.20.70:FF:000060">
    <property type="entry name" value="IMP dehydrogenase subunit"/>
    <property type="match status" value="1"/>
</dbReference>
<dbReference type="SUPFAM" id="SSF51412">
    <property type="entry name" value="Inosine monophosphate dehydrogenase (IMPDH)"/>
    <property type="match status" value="1"/>
</dbReference>
<dbReference type="CDD" id="cd00381">
    <property type="entry name" value="IMPDH"/>
    <property type="match status" value="1"/>
</dbReference>
<dbReference type="Gene3D" id="3.20.20.70">
    <property type="entry name" value="Aldolase class I"/>
    <property type="match status" value="1"/>
</dbReference>
<keyword evidence="3" id="KW-0520">NAD</keyword>
<dbReference type="InterPro" id="IPR005990">
    <property type="entry name" value="IMP_DH"/>
</dbReference>
<dbReference type="InterPro" id="IPR013785">
    <property type="entry name" value="Aldolase_TIM"/>
</dbReference>
<accession>A0A2V1K9L4</accession>
<dbReference type="InterPro" id="IPR001093">
    <property type="entry name" value="IMP_DH_GMPRt"/>
</dbReference>
<dbReference type="AlphaFoldDB" id="A0A2V1K9L4"/>
<sequence length="390" mass="41875">MNPLVCCPAYRAPPTCKLLDVSEVEIGRGKRARRAYTLDDVAVVASRRTRDVREVSTSWQFDAYHLDVPILSAPMDSVTSPASAIAIGKLGGVGVLDLEGLWTRYEDPEPLLEEISHLDDVQATLRMQEIYQEPVKPELLRERLRQIREADVTVAGALSPGRTQALWRTVVDAGVDIFVIRGTTVSAEHVSANREPLNLKRFIYELDVPVIVGGSVTYNGALHLMRTGAAGVLAGYGGGAASANRRTVGITSPMATTIADIAAARRDYLDESSGRYVHVIADGSISTSGDLVKAVACGADAVMLGTALARAEEAPGRGWHWGAEARHARLPRGERVAVDRAGTLEEILFGPSHSANGLSNLMGALRHAMAANGYSDVKEFQRAELVVTDS</sequence>
<dbReference type="EMBL" id="QETB01000001">
    <property type="protein sequence ID" value="PWF27793.1"/>
    <property type="molecule type" value="Genomic_DNA"/>
</dbReference>
<evidence type="ECO:0000256" key="3">
    <source>
        <dbReference type="ARBA" id="ARBA00023027"/>
    </source>
</evidence>
<proteinExistence type="inferred from homology"/>
<dbReference type="PANTHER" id="PTHR11911:SF85">
    <property type="entry name" value="INOSINE-5'-MONOPHOSPHATE DEHYDROGENASE"/>
    <property type="match status" value="1"/>
</dbReference>
<dbReference type="Pfam" id="PF00478">
    <property type="entry name" value="IMPDH"/>
    <property type="match status" value="1"/>
</dbReference>
<evidence type="ECO:0000256" key="2">
    <source>
        <dbReference type="ARBA" id="ARBA00023002"/>
    </source>
</evidence>
<feature type="domain" description="IMP dehydrogenase/GMP reductase" evidence="4">
    <location>
        <begin position="35"/>
        <end position="318"/>
    </location>
</feature>
<protein>
    <submittedName>
        <fullName evidence="5">GuaB3 family IMP dehydrogenase-related protein</fullName>
    </submittedName>
</protein>
<dbReference type="NCBIfam" id="TIGR01304">
    <property type="entry name" value="IMP_DH_rel_2"/>
    <property type="match status" value="1"/>
</dbReference>
<comment type="similarity">
    <text evidence="1">Belongs to the IMPDH/GMPR family.</text>
</comment>
<evidence type="ECO:0000313" key="5">
    <source>
        <dbReference type="EMBL" id="PWF27793.1"/>
    </source>
</evidence>
<comment type="caution">
    <text evidence="5">The sequence shown here is derived from an EMBL/GenBank/DDBJ whole genome shotgun (WGS) entry which is preliminary data.</text>
</comment>
<dbReference type="InterPro" id="IPR005992">
    <property type="entry name" value="IMP_DH-rel2"/>
</dbReference>
<gene>
    <name evidence="5" type="ORF">DD236_03725</name>
</gene>
<evidence type="ECO:0000313" key="6">
    <source>
        <dbReference type="Proteomes" id="UP000245283"/>
    </source>
</evidence>
<reference evidence="6" key="1">
    <citation type="submission" date="2018-05" db="EMBL/GenBank/DDBJ databases">
        <authorList>
            <person name="Li Y."/>
        </authorList>
    </citation>
    <scope>NUCLEOTIDE SEQUENCE [LARGE SCALE GENOMIC DNA]</scope>
    <source>
        <strain evidence="6">sk1b4</strain>
    </source>
</reference>
<evidence type="ECO:0000256" key="1">
    <source>
        <dbReference type="ARBA" id="ARBA00005502"/>
    </source>
</evidence>
<dbReference type="SMART" id="SM01240">
    <property type="entry name" value="IMPDH"/>
    <property type="match status" value="1"/>
</dbReference>
<evidence type="ECO:0000259" key="4">
    <source>
        <dbReference type="Pfam" id="PF00478"/>
    </source>
</evidence>
<keyword evidence="6" id="KW-1185">Reference proteome</keyword>
<dbReference type="GO" id="GO:0006183">
    <property type="term" value="P:GTP biosynthetic process"/>
    <property type="evidence" value="ECO:0007669"/>
    <property type="project" value="TreeGrafter"/>
</dbReference>
<dbReference type="Proteomes" id="UP000245283">
    <property type="component" value="Unassembled WGS sequence"/>
</dbReference>
<dbReference type="GO" id="GO:0003938">
    <property type="term" value="F:IMP dehydrogenase activity"/>
    <property type="evidence" value="ECO:0007669"/>
    <property type="project" value="InterPro"/>
</dbReference>
<organism evidence="5 6">
    <name type="scientific">Ancrocorticia populi</name>
    <dbReference type="NCBI Taxonomy" id="2175228"/>
    <lineage>
        <taxon>Bacteria</taxon>
        <taxon>Bacillati</taxon>
        <taxon>Actinomycetota</taxon>
        <taxon>Actinomycetes</taxon>
        <taxon>Actinomycetales</taxon>
        <taxon>Actinomycetaceae</taxon>
        <taxon>Ancrocorticia</taxon>
    </lineage>
</organism>
<dbReference type="OrthoDB" id="9805398at2"/>
<name>A0A2V1K9L4_9ACTO</name>
<dbReference type="PANTHER" id="PTHR11911">
    <property type="entry name" value="INOSINE-5-MONOPHOSPHATE DEHYDROGENASE RELATED"/>
    <property type="match status" value="1"/>
</dbReference>